<keyword evidence="1" id="KW-1133">Transmembrane helix</keyword>
<dbReference type="AlphaFoldDB" id="A0A382A416"/>
<name>A0A382A416_9ZZZZ</name>
<sequence>MEAFNLIADLGFSIAAVIGGGFFIILLLKYILDSVVSRAVSLSGMIGALDNRVKTINNEIVRLDALICHALGVKPDTRRLSAADGKEDTRKD</sequence>
<reference evidence="2" key="1">
    <citation type="submission" date="2018-05" db="EMBL/GenBank/DDBJ databases">
        <authorList>
            <person name="Lanie J.A."/>
            <person name="Ng W.-L."/>
            <person name="Kazmierczak K.M."/>
            <person name="Andrzejewski T.M."/>
            <person name="Davidsen T.M."/>
            <person name="Wayne K.J."/>
            <person name="Tettelin H."/>
            <person name="Glass J.I."/>
            <person name="Rusch D."/>
            <person name="Podicherti R."/>
            <person name="Tsui H.-C.T."/>
            <person name="Winkler M.E."/>
        </authorList>
    </citation>
    <scope>NUCLEOTIDE SEQUENCE</scope>
</reference>
<proteinExistence type="predicted"/>
<evidence type="ECO:0000256" key="1">
    <source>
        <dbReference type="SAM" id="Phobius"/>
    </source>
</evidence>
<keyword evidence="1" id="KW-0812">Transmembrane</keyword>
<feature type="transmembrane region" description="Helical" evidence="1">
    <location>
        <begin position="6"/>
        <end position="28"/>
    </location>
</feature>
<evidence type="ECO:0000313" key="2">
    <source>
        <dbReference type="EMBL" id="SVA96109.1"/>
    </source>
</evidence>
<organism evidence="2">
    <name type="scientific">marine metagenome</name>
    <dbReference type="NCBI Taxonomy" id="408172"/>
    <lineage>
        <taxon>unclassified sequences</taxon>
        <taxon>metagenomes</taxon>
        <taxon>ecological metagenomes</taxon>
    </lineage>
</organism>
<dbReference type="EMBL" id="UINC01023771">
    <property type="protein sequence ID" value="SVA96109.1"/>
    <property type="molecule type" value="Genomic_DNA"/>
</dbReference>
<accession>A0A382A416</accession>
<protein>
    <submittedName>
        <fullName evidence="2">Uncharacterized protein</fullName>
    </submittedName>
</protein>
<gene>
    <name evidence="2" type="ORF">METZ01_LOCUS148963</name>
</gene>
<keyword evidence="1" id="KW-0472">Membrane</keyword>